<dbReference type="EMBL" id="HACA01024394">
    <property type="protein sequence ID" value="CDW41755.1"/>
    <property type="molecule type" value="Transcribed_RNA"/>
</dbReference>
<protein>
    <submittedName>
        <fullName evidence="2">Uncharacterized protein</fullName>
    </submittedName>
</protein>
<name>A0A0K2UUI8_LEPSM</name>
<evidence type="ECO:0000256" key="1">
    <source>
        <dbReference type="SAM" id="MobiDB-lite"/>
    </source>
</evidence>
<sequence>MEQLSSSSREMQGSAVHDIYTRFKKEERSPHIARSDRKVTPKFMAGLRRTATADPCLNQTTLPRRKGVARSSTIQKGL</sequence>
<proteinExistence type="predicted"/>
<feature type="compositionally biased region" description="Basic and acidic residues" evidence="1">
    <location>
        <begin position="20"/>
        <end position="39"/>
    </location>
</feature>
<organism evidence="2">
    <name type="scientific">Lepeophtheirus salmonis</name>
    <name type="common">Salmon louse</name>
    <name type="synonym">Caligus salmonis</name>
    <dbReference type="NCBI Taxonomy" id="72036"/>
    <lineage>
        <taxon>Eukaryota</taxon>
        <taxon>Metazoa</taxon>
        <taxon>Ecdysozoa</taxon>
        <taxon>Arthropoda</taxon>
        <taxon>Crustacea</taxon>
        <taxon>Multicrustacea</taxon>
        <taxon>Hexanauplia</taxon>
        <taxon>Copepoda</taxon>
        <taxon>Siphonostomatoida</taxon>
        <taxon>Caligidae</taxon>
        <taxon>Lepeophtheirus</taxon>
    </lineage>
</organism>
<evidence type="ECO:0000313" key="2">
    <source>
        <dbReference type="EMBL" id="CDW41755.1"/>
    </source>
</evidence>
<dbReference type="AlphaFoldDB" id="A0A0K2UUI8"/>
<feature type="region of interest" description="Disordered" evidence="1">
    <location>
        <begin position="20"/>
        <end position="78"/>
    </location>
</feature>
<reference evidence="2" key="1">
    <citation type="submission" date="2014-05" db="EMBL/GenBank/DDBJ databases">
        <authorList>
            <person name="Chronopoulou M."/>
        </authorList>
    </citation>
    <scope>NUCLEOTIDE SEQUENCE</scope>
    <source>
        <tissue evidence="2">Whole organism</tissue>
    </source>
</reference>
<accession>A0A0K2UUI8</accession>